<name>A0AAV9W6I4_9PEZI</name>
<reference evidence="1 2" key="1">
    <citation type="submission" date="2023-08" db="EMBL/GenBank/DDBJ databases">
        <authorList>
            <person name="Palmer J.M."/>
        </authorList>
    </citation>
    <scope>NUCLEOTIDE SEQUENCE [LARGE SCALE GENOMIC DNA]</scope>
    <source>
        <strain evidence="1 2">TWF481</strain>
    </source>
</reference>
<keyword evidence="2" id="KW-1185">Reference proteome</keyword>
<gene>
    <name evidence="1" type="ORF">TWF481_008238</name>
</gene>
<dbReference type="Proteomes" id="UP001370758">
    <property type="component" value="Unassembled WGS sequence"/>
</dbReference>
<accession>A0AAV9W6I4</accession>
<sequence length="152" mass="16613">MTTKFETRTVMDDDSGGIIDTEAESTYHRAGKRHEDMYRNHHEDGRLQPPTLRVGAITRLLPIRLILAYPDAEQWVPVPVSVLKVGATGTVPGAILGSPVPRGPGMRKIITLLLLIGSLAYISGSERVIQIDALIVDLQGEDVAQPMARGHR</sequence>
<proteinExistence type="predicted"/>
<dbReference type="AlphaFoldDB" id="A0AAV9W6I4"/>
<organism evidence="1 2">
    <name type="scientific">Arthrobotrys musiformis</name>
    <dbReference type="NCBI Taxonomy" id="47236"/>
    <lineage>
        <taxon>Eukaryota</taxon>
        <taxon>Fungi</taxon>
        <taxon>Dikarya</taxon>
        <taxon>Ascomycota</taxon>
        <taxon>Pezizomycotina</taxon>
        <taxon>Orbiliomycetes</taxon>
        <taxon>Orbiliales</taxon>
        <taxon>Orbiliaceae</taxon>
        <taxon>Arthrobotrys</taxon>
    </lineage>
</organism>
<evidence type="ECO:0000313" key="2">
    <source>
        <dbReference type="Proteomes" id="UP001370758"/>
    </source>
</evidence>
<dbReference type="EMBL" id="JAVHJL010000005">
    <property type="protein sequence ID" value="KAK6503208.1"/>
    <property type="molecule type" value="Genomic_DNA"/>
</dbReference>
<comment type="caution">
    <text evidence="1">The sequence shown here is derived from an EMBL/GenBank/DDBJ whole genome shotgun (WGS) entry which is preliminary data.</text>
</comment>
<evidence type="ECO:0000313" key="1">
    <source>
        <dbReference type="EMBL" id="KAK6503208.1"/>
    </source>
</evidence>
<protein>
    <submittedName>
        <fullName evidence="1">Uncharacterized protein</fullName>
    </submittedName>
</protein>